<reference evidence="1 2" key="1">
    <citation type="journal article" date="2016" name="Nat. Commun.">
        <title>Thousands of microbial genomes shed light on interconnected biogeochemical processes in an aquifer system.</title>
        <authorList>
            <person name="Anantharaman K."/>
            <person name="Brown C.T."/>
            <person name="Hug L.A."/>
            <person name="Sharon I."/>
            <person name="Castelle C.J."/>
            <person name="Probst A.J."/>
            <person name="Thomas B.C."/>
            <person name="Singh A."/>
            <person name="Wilkins M.J."/>
            <person name="Karaoz U."/>
            <person name="Brodie E.L."/>
            <person name="Williams K.H."/>
            <person name="Hubbard S.S."/>
            <person name="Banfield J.F."/>
        </authorList>
    </citation>
    <scope>NUCLEOTIDE SEQUENCE [LARGE SCALE GENOMIC DNA]</scope>
</reference>
<accession>A0A1G2C5Q0</accession>
<dbReference type="Proteomes" id="UP000176349">
    <property type="component" value="Unassembled WGS sequence"/>
</dbReference>
<proteinExistence type="predicted"/>
<dbReference type="AlphaFoldDB" id="A0A1G2C5Q0"/>
<evidence type="ECO:0000313" key="2">
    <source>
        <dbReference type="Proteomes" id="UP000176349"/>
    </source>
</evidence>
<gene>
    <name evidence="1" type="ORF">A2128_00605</name>
</gene>
<sequence length="141" mass="16034">MAHETPTRFPIGKKKAFWVFGFGVALVVFALALRTVFASLPTVFSSAASPPSWPLCSDAERIVEVMERETKTAIRSECWSAWIRVPPQRYFQVDTPGEVEAWFWNGKRLFFADKNPRWLGDIPTSTFRIRGKTGMAVVHLK</sequence>
<organism evidence="1 2">
    <name type="scientific">Candidatus Liptonbacteria bacterium GWC1_60_9</name>
    <dbReference type="NCBI Taxonomy" id="1798645"/>
    <lineage>
        <taxon>Bacteria</taxon>
        <taxon>Candidatus Liptoniibacteriota</taxon>
    </lineage>
</organism>
<evidence type="ECO:0000313" key="1">
    <source>
        <dbReference type="EMBL" id="OGY96718.1"/>
    </source>
</evidence>
<comment type="caution">
    <text evidence="1">The sequence shown here is derived from an EMBL/GenBank/DDBJ whole genome shotgun (WGS) entry which is preliminary data.</text>
</comment>
<name>A0A1G2C5Q0_9BACT</name>
<protein>
    <submittedName>
        <fullName evidence="1">Uncharacterized protein</fullName>
    </submittedName>
</protein>
<dbReference type="EMBL" id="MHKV01000038">
    <property type="protein sequence ID" value="OGY96718.1"/>
    <property type="molecule type" value="Genomic_DNA"/>
</dbReference>